<reference evidence="2 3" key="1">
    <citation type="journal article" date="2021" name="Elife">
        <title>Chloroplast acquisition without the gene transfer in kleptoplastic sea slugs, Plakobranchus ocellatus.</title>
        <authorList>
            <person name="Maeda T."/>
            <person name="Takahashi S."/>
            <person name="Yoshida T."/>
            <person name="Shimamura S."/>
            <person name="Takaki Y."/>
            <person name="Nagai Y."/>
            <person name="Toyoda A."/>
            <person name="Suzuki Y."/>
            <person name="Arimoto A."/>
            <person name="Ishii H."/>
            <person name="Satoh N."/>
            <person name="Nishiyama T."/>
            <person name="Hasebe M."/>
            <person name="Maruyama T."/>
            <person name="Minagawa J."/>
            <person name="Obokata J."/>
            <person name="Shigenobu S."/>
        </authorList>
    </citation>
    <scope>NUCLEOTIDE SEQUENCE [LARGE SCALE GENOMIC DNA]</scope>
</reference>
<comment type="caution">
    <text evidence="2">The sequence shown here is derived from an EMBL/GenBank/DDBJ whole genome shotgun (WGS) entry which is preliminary data.</text>
</comment>
<dbReference type="AlphaFoldDB" id="A0AAV4G956"/>
<dbReference type="Proteomes" id="UP000762676">
    <property type="component" value="Unassembled WGS sequence"/>
</dbReference>
<feature type="region of interest" description="Disordered" evidence="1">
    <location>
        <begin position="36"/>
        <end position="81"/>
    </location>
</feature>
<sequence length="169" mass="18474">MEVACTALLASALKSRDRKSETQMIRDLWSDEVRKLQSAQVTGHQQEQTNKQPTSHGTASHSQCSCKVHTPGPQLEKTKGPSTTGTWCLLLQAVMFSLVSPSPFFPSSSPIPSPPPFSVSFHLKTPDHSPEKEPRAPALIVYLAHTRVSKSQSVTALSSQPWRQLTGSE</sequence>
<protein>
    <submittedName>
        <fullName evidence="2">Uncharacterized protein</fullName>
    </submittedName>
</protein>
<name>A0AAV4G956_9GAST</name>
<gene>
    <name evidence="2" type="ORF">ElyMa_000595800</name>
</gene>
<proteinExistence type="predicted"/>
<evidence type="ECO:0000256" key="1">
    <source>
        <dbReference type="SAM" id="MobiDB-lite"/>
    </source>
</evidence>
<organism evidence="2 3">
    <name type="scientific">Elysia marginata</name>
    <dbReference type="NCBI Taxonomy" id="1093978"/>
    <lineage>
        <taxon>Eukaryota</taxon>
        <taxon>Metazoa</taxon>
        <taxon>Spiralia</taxon>
        <taxon>Lophotrochozoa</taxon>
        <taxon>Mollusca</taxon>
        <taxon>Gastropoda</taxon>
        <taxon>Heterobranchia</taxon>
        <taxon>Euthyneura</taxon>
        <taxon>Panpulmonata</taxon>
        <taxon>Sacoglossa</taxon>
        <taxon>Placobranchoidea</taxon>
        <taxon>Plakobranchidae</taxon>
        <taxon>Elysia</taxon>
    </lineage>
</organism>
<evidence type="ECO:0000313" key="3">
    <source>
        <dbReference type="Proteomes" id="UP000762676"/>
    </source>
</evidence>
<evidence type="ECO:0000313" key="2">
    <source>
        <dbReference type="EMBL" id="GFR81080.1"/>
    </source>
</evidence>
<feature type="compositionally biased region" description="Polar residues" evidence="1">
    <location>
        <begin position="37"/>
        <end position="65"/>
    </location>
</feature>
<keyword evidence="3" id="KW-1185">Reference proteome</keyword>
<dbReference type="EMBL" id="BMAT01001167">
    <property type="protein sequence ID" value="GFR81080.1"/>
    <property type="molecule type" value="Genomic_DNA"/>
</dbReference>
<accession>A0AAV4G956</accession>